<gene>
    <name evidence="1" type="ORF">LY79DRAFT_547059</name>
</gene>
<dbReference type="AlphaFoldDB" id="A0AAD8Q3F3"/>
<accession>A0AAD8Q3F3</accession>
<comment type="caution">
    <text evidence="1">The sequence shown here is derived from an EMBL/GenBank/DDBJ whole genome shotgun (WGS) entry which is preliminary data.</text>
</comment>
<reference evidence="1" key="1">
    <citation type="submission" date="2021-06" db="EMBL/GenBank/DDBJ databases">
        <title>Comparative genomics, transcriptomics and evolutionary studies reveal genomic signatures of adaptation to plant cell wall in hemibiotrophic fungi.</title>
        <authorList>
            <consortium name="DOE Joint Genome Institute"/>
            <person name="Baroncelli R."/>
            <person name="Diaz J.F."/>
            <person name="Benocci T."/>
            <person name="Peng M."/>
            <person name="Battaglia E."/>
            <person name="Haridas S."/>
            <person name="Andreopoulos W."/>
            <person name="Labutti K."/>
            <person name="Pangilinan J."/>
            <person name="Floch G.L."/>
            <person name="Makela M.R."/>
            <person name="Henrissat B."/>
            <person name="Grigoriev I.V."/>
            <person name="Crouch J.A."/>
            <person name="De Vries R.P."/>
            <person name="Sukno S.A."/>
            <person name="Thon M.R."/>
        </authorList>
    </citation>
    <scope>NUCLEOTIDE SEQUENCE</scope>
    <source>
        <strain evidence="1">CBS 125086</strain>
    </source>
</reference>
<keyword evidence="2" id="KW-1185">Reference proteome</keyword>
<dbReference type="EMBL" id="JAHLJV010000016">
    <property type="protein sequence ID" value="KAK1595216.1"/>
    <property type="molecule type" value="Genomic_DNA"/>
</dbReference>
<evidence type="ECO:0000313" key="2">
    <source>
        <dbReference type="Proteomes" id="UP001230504"/>
    </source>
</evidence>
<organism evidence="1 2">
    <name type="scientific">Colletotrichum navitas</name>
    <dbReference type="NCBI Taxonomy" id="681940"/>
    <lineage>
        <taxon>Eukaryota</taxon>
        <taxon>Fungi</taxon>
        <taxon>Dikarya</taxon>
        <taxon>Ascomycota</taxon>
        <taxon>Pezizomycotina</taxon>
        <taxon>Sordariomycetes</taxon>
        <taxon>Hypocreomycetidae</taxon>
        <taxon>Glomerellales</taxon>
        <taxon>Glomerellaceae</taxon>
        <taxon>Colletotrichum</taxon>
        <taxon>Colletotrichum graminicola species complex</taxon>
    </lineage>
</organism>
<dbReference type="Proteomes" id="UP001230504">
    <property type="component" value="Unassembled WGS sequence"/>
</dbReference>
<protein>
    <submittedName>
        <fullName evidence="1">Uncharacterized protein</fullName>
    </submittedName>
</protein>
<evidence type="ECO:0000313" key="1">
    <source>
        <dbReference type="EMBL" id="KAK1595216.1"/>
    </source>
</evidence>
<proteinExistence type="predicted"/>
<dbReference type="GeneID" id="85441528"/>
<dbReference type="RefSeq" id="XP_060416263.1">
    <property type="nucleotide sequence ID" value="XM_060557288.1"/>
</dbReference>
<name>A0AAD8Q3F3_9PEZI</name>
<sequence>MARVDPRQYIISSWLPMVFLIGHGIRLSAATLEGGIQDGEGQAVTSKTGQRHTDEVWLHESNGRRRGSWNHWKLWECSSAGPPGPF</sequence>